<dbReference type="Proteomes" id="UP000663823">
    <property type="component" value="Unassembled WGS sequence"/>
</dbReference>
<gene>
    <name evidence="2" type="ORF">OTI717_LOCUS41060</name>
</gene>
<feature type="region of interest" description="Disordered" evidence="1">
    <location>
        <begin position="1"/>
        <end position="27"/>
    </location>
</feature>
<sequence length="179" mass="18553">YINEENNFHVCDSGQTRQTTTDTNGTISDADRQWLADNGGAMPISQVPPQDKAIVGTGTGAAARMSADTSEIGTKPLDNRPPGSFNPDTGSVSGGGNQGTNTNEDVLQHSSGIRNQPGGSMQGGVGPYQRTPANYAGGPGPHANTTITLHAQNGQTRQTTTDTNGTISDADRQWLADNG</sequence>
<feature type="non-terminal residue" evidence="2">
    <location>
        <position position="1"/>
    </location>
</feature>
<dbReference type="EMBL" id="CAJOAX010037524">
    <property type="protein sequence ID" value="CAF4269762.1"/>
    <property type="molecule type" value="Genomic_DNA"/>
</dbReference>
<feature type="compositionally biased region" description="Low complexity" evidence="1">
    <location>
        <begin position="154"/>
        <end position="166"/>
    </location>
</feature>
<comment type="caution">
    <text evidence="2">The sequence shown here is derived from an EMBL/GenBank/DDBJ whole genome shotgun (WGS) entry which is preliminary data.</text>
</comment>
<evidence type="ECO:0000313" key="3">
    <source>
        <dbReference type="Proteomes" id="UP000663823"/>
    </source>
</evidence>
<protein>
    <submittedName>
        <fullName evidence="2">Uncharacterized protein</fullName>
    </submittedName>
</protein>
<dbReference type="AlphaFoldDB" id="A0A820FZ86"/>
<feature type="compositionally biased region" description="Low complexity" evidence="1">
    <location>
        <begin position="14"/>
        <end position="26"/>
    </location>
</feature>
<feature type="region of interest" description="Disordered" evidence="1">
    <location>
        <begin position="154"/>
        <end position="179"/>
    </location>
</feature>
<reference evidence="2" key="1">
    <citation type="submission" date="2021-02" db="EMBL/GenBank/DDBJ databases">
        <authorList>
            <person name="Nowell W R."/>
        </authorList>
    </citation>
    <scope>NUCLEOTIDE SEQUENCE</scope>
</reference>
<name>A0A820FZ86_9BILA</name>
<evidence type="ECO:0000256" key="1">
    <source>
        <dbReference type="SAM" id="MobiDB-lite"/>
    </source>
</evidence>
<feature type="compositionally biased region" description="Polar residues" evidence="1">
    <location>
        <begin position="99"/>
        <end position="119"/>
    </location>
</feature>
<accession>A0A820FZ86</accession>
<feature type="region of interest" description="Disordered" evidence="1">
    <location>
        <begin position="64"/>
        <end position="124"/>
    </location>
</feature>
<feature type="compositionally biased region" description="Basic and acidic residues" evidence="1">
    <location>
        <begin position="169"/>
        <end position="179"/>
    </location>
</feature>
<evidence type="ECO:0000313" key="2">
    <source>
        <dbReference type="EMBL" id="CAF4269762.1"/>
    </source>
</evidence>
<proteinExistence type="predicted"/>
<feature type="non-terminal residue" evidence="2">
    <location>
        <position position="179"/>
    </location>
</feature>
<organism evidence="2 3">
    <name type="scientific">Rotaria sordida</name>
    <dbReference type="NCBI Taxonomy" id="392033"/>
    <lineage>
        <taxon>Eukaryota</taxon>
        <taxon>Metazoa</taxon>
        <taxon>Spiralia</taxon>
        <taxon>Gnathifera</taxon>
        <taxon>Rotifera</taxon>
        <taxon>Eurotatoria</taxon>
        <taxon>Bdelloidea</taxon>
        <taxon>Philodinida</taxon>
        <taxon>Philodinidae</taxon>
        <taxon>Rotaria</taxon>
    </lineage>
</organism>